<dbReference type="AlphaFoldDB" id="A0A9D7XIM4"/>
<dbReference type="InterPro" id="IPR035069">
    <property type="entry name" value="TTHA1013/TTHA0281-like"/>
</dbReference>
<proteinExistence type="predicted"/>
<gene>
    <name evidence="1" type="ORF">IPO85_15665</name>
</gene>
<dbReference type="Gene3D" id="3.30.160.250">
    <property type="match status" value="1"/>
</dbReference>
<comment type="caution">
    <text evidence="1">The sequence shown here is derived from an EMBL/GenBank/DDBJ whole genome shotgun (WGS) entry which is preliminary data.</text>
</comment>
<protein>
    <submittedName>
        <fullName evidence="1">Type II toxin-antitoxin system HicB family antitoxin</fullName>
    </submittedName>
</protein>
<sequence>MKQLTAIIERNKDAFFAYIKEIDGCVAGGKTYQEVKLNLEKMLHIAQKEDTDLKKILSKGYKFKFEVDLESVFDLIPEVNISQLAKTGNLNPGLLRQYVSGTKKASEAQTEKVMKAIKDVSMKLNSISLTVG</sequence>
<reference evidence="1 2" key="1">
    <citation type="submission" date="2020-10" db="EMBL/GenBank/DDBJ databases">
        <title>Connecting structure to function with the recovery of over 1000 high-quality activated sludge metagenome-assembled genomes encoding full-length rRNA genes using long-read sequencing.</title>
        <authorList>
            <person name="Singleton C.M."/>
            <person name="Petriglieri F."/>
            <person name="Kristensen J.M."/>
            <person name="Kirkegaard R.H."/>
            <person name="Michaelsen T.Y."/>
            <person name="Andersen M.H."/>
            <person name="Karst S.M."/>
            <person name="Dueholm M.S."/>
            <person name="Nielsen P.H."/>
            <person name="Albertsen M."/>
        </authorList>
    </citation>
    <scope>NUCLEOTIDE SEQUENCE [LARGE SCALE GENOMIC DNA]</scope>
    <source>
        <strain evidence="1">Ribe_18-Q3-R11-54_BAT3C.373</strain>
    </source>
</reference>
<dbReference type="SUPFAM" id="SSF143100">
    <property type="entry name" value="TTHA1013/TTHA0281-like"/>
    <property type="match status" value="1"/>
</dbReference>
<dbReference type="Proteomes" id="UP000808349">
    <property type="component" value="Unassembled WGS sequence"/>
</dbReference>
<evidence type="ECO:0000313" key="1">
    <source>
        <dbReference type="EMBL" id="MBK9718917.1"/>
    </source>
</evidence>
<organism evidence="1 2">
    <name type="scientific">Candidatus Defluviibacterium haderslevense</name>
    <dbReference type="NCBI Taxonomy" id="2981993"/>
    <lineage>
        <taxon>Bacteria</taxon>
        <taxon>Pseudomonadati</taxon>
        <taxon>Bacteroidota</taxon>
        <taxon>Saprospiria</taxon>
        <taxon>Saprospirales</taxon>
        <taxon>Saprospiraceae</taxon>
        <taxon>Candidatus Defluviibacterium</taxon>
    </lineage>
</organism>
<accession>A0A9D7XIM4</accession>
<evidence type="ECO:0000313" key="2">
    <source>
        <dbReference type="Proteomes" id="UP000808349"/>
    </source>
</evidence>
<name>A0A9D7XIM4_9BACT</name>
<dbReference type="EMBL" id="JADKFW010000013">
    <property type="protein sequence ID" value="MBK9718917.1"/>
    <property type="molecule type" value="Genomic_DNA"/>
</dbReference>